<evidence type="ECO:0000313" key="3">
    <source>
        <dbReference type="EMBL" id="OQS53833.1"/>
    </source>
</evidence>
<organism evidence="3 4">
    <name type="scientific">Ecytonucleospora hepatopenaei</name>
    <dbReference type="NCBI Taxonomy" id="646526"/>
    <lineage>
        <taxon>Eukaryota</taxon>
        <taxon>Fungi</taxon>
        <taxon>Fungi incertae sedis</taxon>
        <taxon>Microsporidia</taxon>
        <taxon>Enterocytozoonidae</taxon>
        <taxon>Ecytonucleospora</taxon>
    </lineage>
</organism>
<feature type="transmembrane region" description="Helical" evidence="2">
    <location>
        <begin position="384"/>
        <end position="409"/>
    </location>
</feature>
<keyword evidence="2" id="KW-1133">Transmembrane helix</keyword>
<sequence length="412" mass="45841">MLAFNILNLFLSIKCADKTILQLKTGKKFGAVGDISIAVKNVIKHTDLGKKNMDKAGYLQVLNFEYNDAANVQHVFKSINCQQIFYIKKGSVFYRDNTSYVLTADKPLKVTHMECNVEMKNMKEVLIGRTRAPAAGAVVNFLVAGAAAGAIEPVRHSAVLCARAQTSFSFTVDDNKITEMNDSQFMGQLEYFTKDPNANNLVVKNLDFPAPAAAGGPVPSKQAFFGADANRNVFFLSEEYLTNMDVGKNKDLFEFEVLVELTNSDNVRASLEEDGYLMIKSKWDKLMAADKSADKDQANKKIKQLVGKFKRANKKPLTSSEQDSDLLDTEEEESKPQPQPAPQPKTKVVVLKPKERKKEHKKEHKKAVEKAPKKATKKEESINWTLWGIVIGIGSVIVILMIFAGVMIANRK</sequence>
<feature type="compositionally biased region" description="Basic and acidic residues" evidence="1">
    <location>
        <begin position="366"/>
        <end position="375"/>
    </location>
</feature>
<feature type="compositionally biased region" description="Acidic residues" evidence="1">
    <location>
        <begin position="322"/>
        <end position="333"/>
    </location>
</feature>
<keyword evidence="2" id="KW-0472">Membrane</keyword>
<gene>
    <name evidence="3" type="ORF">EHP00_2290</name>
</gene>
<feature type="region of interest" description="Disordered" evidence="1">
    <location>
        <begin position="313"/>
        <end position="375"/>
    </location>
</feature>
<keyword evidence="2" id="KW-0812">Transmembrane</keyword>
<comment type="caution">
    <text evidence="3">The sequence shown here is derived from an EMBL/GenBank/DDBJ whole genome shotgun (WGS) entry which is preliminary data.</text>
</comment>
<name>A0A1W0E3M7_9MICR</name>
<keyword evidence="4" id="KW-1185">Reference proteome</keyword>
<evidence type="ECO:0000256" key="1">
    <source>
        <dbReference type="SAM" id="MobiDB-lite"/>
    </source>
</evidence>
<dbReference type="AlphaFoldDB" id="A0A1W0E3M7"/>
<evidence type="ECO:0000313" key="4">
    <source>
        <dbReference type="Proteomes" id="UP000192758"/>
    </source>
</evidence>
<dbReference type="Proteomes" id="UP000192758">
    <property type="component" value="Unassembled WGS sequence"/>
</dbReference>
<protein>
    <submittedName>
        <fullName evidence="3">Uncharacterized protein</fullName>
    </submittedName>
</protein>
<accession>A0A1W0E3M7</accession>
<dbReference type="VEuPathDB" id="MicrosporidiaDB:EHP00_2290"/>
<dbReference type="EMBL" id="MNPJ01000025">
    <property type="protein sequence ID" value="OQS53833.1"/>
    <property type="molecule type" value="Genomic_DNA"/>
</dbReference>
<reference evidence="3 4" key="1">
    <citation type="journal article" date="2017" name="Environ. Microbiol.">
        <title>Decay of the glycolytic pathway and adaptation to intranuclear parasitism within Enterocytozoonidae microsporidia.</title>
        <authorList>
            <person name="Wiredu Boakye D."/>
            <person name="Jaroenlak P."/>
            <person name="Prachumwat A."/>
            <person name="Williams T.A."/>
            <person name="Bateman K.S."/>
            <person name="Itsathitphaisarn O."/>
            <person name="Sritunyalucksana K."/>
            <person name="Paszkiewicz K.H."/>
            <person name="Moore K.A."/>
            <person name="Stentiford G.D."/>
            <person name="Williams B.A."/>
        </authorList>
    </citation>
    <scope>NUCLEOTIDE SEQUENCE [LARGE SCALE GENOMIC DNA]</scope>
    <source>
        <strain evidence="3 4">TH1</strain>
    </source>
</reference>
<feature type="compositionally biased region" description="Basic residues" evidence="1">
    <location>
        <begin position="354"/>
        <end position="365"/>
    </location>
</feature>
<proteinExistence type="predicted"/>
<evidence type="ECO:0000256" key="2">
    <source>
        <dbReference type="SAM" id="Phobius"/>
    </source>
</evidence>